<gene>
    <name evidence="2" type="ORF">JoomaDRAFT_3870</name>
</gene>
<dbReference type="RefSeq" id="WP_008615366.1">
    <property type="nucleotide sequence ID" value="NZ_JH651379.1"/>
</dbReference>
<dbReference type="InterPro" id="IPR045155">
    <property type="entry name" value="Beta-lactam_cat"/>
</dbReference>
<keyword evidence="3" id="KW-1185">Reference proteome</keyword>
<dbReference type="SUPFAM" id="SSF56601">
    <property type="entry name" value="beta-lactamase/transpeptidase-like"/>
    <property type="match status" value="1"/>
</dbReference>
<proteinExistence type="predicted"/>
<dbReference type="InterPro" id="IPR012338">
    <property type="entry name" value="Beta-lactam/transpept-like"/>
</dbReference>
<sequence length="391" mass="45521">MKLLIKLFIFSIITFFFTSCKEKKDDQIKKVTIENVSPISPMERVLEANNPLLKRVLDSAADYEVQIMFTEIKRNHNNVTFKDYKFHVNDSNYFYPASSVKLPIAVLALEKLNKDKRFTINTPFYIEGDSVETTFKDEINKIFAVSDNEAYNRLFEYLGKDYINKTLKEKGLTSVQINHRLATDNAYEIENKPLIFITKDTLTEIVGSINTPIDTLKIENLKKGKGYMENDSIINEPMDFCLKNYLPVSTLHNIMKRIIFPENFSPEEQFNLATSDREFLLKSMSTLPKNQGYDSEEYHDSYVKFFMYGDKKEDIPDSLKIYNKVGFAYGYLTDCSYIHDTKNNIEFIITATIHVNKNQIYNDGIYEYDKVGIPFLAELGRQFYKTQTLTN</sequence>
<dbReference type="PROSITE" id="PS51257">
    <property type="entry name" value="PROKAR_LIPOPROTEIN"/>
    <property type="match status" value="1"/>
</dbReference>
<reference evidence="2 3" key="1">
    <citation type="submission" date="2012-02" db="EMBL/GenBank/DDBJ databases">
        <title>Improved High-Quality Draft genome of Joostella marina DSM 19592.</title>
        <authorList>
            <consortium name="US DOE Joint Genome Institute (JGI-PGF)"/>
            <person name="Lucas S."/>
            <person name="Copeland A."/>
            <person name="Lapidus A."/>
            <person name="Bruce D."/>
            <person name="Goodwin L."/>
            <person name="Pitluck S."/>
            <person name="Peters L."/>
            <person name="Chertkov O."/>
            <person name="Ovchinnikova G."/>
            <person name="Kyrpides N."/>
            <person name="Mavromatis K."/>
            <person name="Detter J.C."/>
            <person name="Han C."/>
            <person name="Land M."/>
            <person name="Hauser L."/>
            <person name="Markowitz V."/>
            <person name="Cheng J.-F."/>
            <person name="Hugenholtz P."/>
            <person name="Woyke T."/>
            <person name="Wu D."/>
            <person name="Tindall B."/>
            <person name="Brambilla E."/>
            <person name="Klenk H.-P."/>
            <person name="Eisen J.A."/>
        </authorList>
    </citation>
    <scope>NUCLEOTIDE SEQUENCE [LARGE SCALE GENOMIC DNA]</scope>
    <source>
        <strain evidence="2 3">DSM 19592</strain>
    </source>
</reference>
<dbReference type="EMBL" id="JH651379">
    <property type="protein sequence ID" value="EIJ40799.1"/>
    <property type="molecule type" value="Genomic_DNA"/>
</dbReference>
<dbReference type="OrthoDB" id="1884322at2"/>
<dbReference type="HOGENOM" id="CLU_595480_0_0_10"/>
<dbReference type="Pfam" id="PF13354">
    <property type="entry name" value="Beta-lactamase2"/>
    <property type="match status" value="1"/>
</dbReference>
<dbReference type="GO" id="GO:0030655">
    <property type="term" value="P:beta-lactam antibiotic catabolic process"/>
    <property type="evidence" value="ECO:0007669"/>
    <property type="project" value="InterPro"/>
</dbReference>
<dbReference type="Gene3D" id="3.40.710.10">
    <property type="entry name" value="DD-peptidase/beta-lactamase superfamily"/>
    <property type="match status" value="1"/>
</dbReference>
<evidence type="ECO:0000313" key="3">
    <source>
        <dbReference type="Proteomes" id="UP000004690"/>
    </source>
</evidence>
<accession>I3CB06</accession>
<organism evidence="2 3">
    <name type="scientific">Galbibacter orientalis DSM 19592</name>
    <dbReference type="NCBI Taxonomy" id="926559"/>
    <lineage>
        <taxon>Bacteria</taxon>
        <taxon>Pseudomonadati</taxon>
        <taxon>Bacteroidota</taxon>
        <taxon>Flavobacteriia</taxon>
        <taxon>Flavobacteriales</taxon>
        <taxon>Flavobacteriaceae</taxon>
        <taxon>Galbibacter</taxon>
    </lineage>
</organism>
<protein>
    <submittedName>
        <fullName evidence="2">Beta-lactamase class A</fullName>
    </submittedName>
</protein>
<dbReference type="eggNOG" id="COG2367">
    <property type="taxonomic scope" value="Bacteria"/>
</dbReference>
<dbReference type="STRING" id="926559.JoomaDRAFT_3870"/>
<dbReference type="Proteomes" id="UP000004690">
    <property type="component" value="Unassembled WGS sequence"/>
</dbReference>
<evidence type="ECO:0000259" key="1">
    <source>
        <dbReference type="Pfam" id="PF13354"/>
    </source>
</evidence>
<name>I3CB06_9FLAO</name>
<dbReference type="GO" id="GO:0008800">
    <property type="term" value="F:beta-lactamase activity"/>
    <property type="evidence" value="ECO:0007669"/>
    <property type="project" value="InterPro"/>
</dbReference>
<evidence type="ECO:0000313" key="2">
    <source>
        <dbReference type="EMBL" id="EIJ40799.1"/>
    </source>
</evidence>
<feature type="domain" description="Beta-lactamase class A catalytic" evidence="1">
    <location>
        <begin position="85"/>
        <end position="341"/>
    </location>
</feature>
<dbReference type="AlphaFoldDB" id="I3CB06"/>